<reference evidence="9" key="1">
    <citation type="journal article" date="2022" name="Plant J.">
        <title>Strategies of tolerance reflected in two North American maple genomes.</title>
        <authorList>
            <person name="McEvoy S.L."/>
            <person name="Sezen U.U."/>
            <person name="Trouern-Trend A."/>
            <person name="McMahon S.M."/>
            <person name="Schaberg P.G."/>
            <person name="Yang J."/>
            <person name="Wegrzyn J.L."/>
            <person name="Swenson N.G."/>
        </authorList>
    </citation>
    <scope>NUCLEOTIDE SEQUENCE</scope>
    <source>
        <strain evidence="9">91603</strain>
    </source>
</reference>
<proteinExistence type="inferred from homology"/>
<dbReference type="InterPro" id="IPR040393">
    <property type="entry name" value="TREX1/2"/>
</dbReference>
<dbReference type="AlphaFoldDB" id="A0AAD5J2K3"/>
<evidence type="ECO:0000256" key="2">
    <source>
        <dbReference type="ARBA" id="ARBA00022722"/>
    </source>
</evidence>
<accession>A0AAD5J2K3</accession>
<organism evidence="9 10">
    <name type="scientific">Acer negundo</name>
    <name type="common">Box elder</name>
    <dbReference type="NCBI Taxonomy" id="4023"/>
    <lineage>
        <taxon>Eukaryota</taxon>
        <taxon>Viridiplantae</taxon>
        <taxon>Streptophyta</taxon>
        <taxon>Embryophyta</taxon>
        <taxon>Tracheophyta</taxon>
        <taxon>Spermatophyta</taxon>
        <taxon>Magnoliopsida</taxon>
        <taxon>eudicotyledons</taxon>
        <taxon>Gunneridae</taxon>
        <taxon>Pentapetalae</taxon>
        <taxon>rosids</taxon>
        <taxon>malvids</taxon>
        <taxon>Sapindales</taxon>
        <taxon>Sapindaceae</taxon>
        <taxon>Hippocastanoideae</taxon>
        <taxon>Acereae</taxon>
        <taxon>Acer</taxon>
    </lineage>
</organism>
<dbReference type="Gene3D" id="3.30.420.10">
    <property type="entry name" value="Ribonuclease H-like superfamily/Ribonuclease H"/>
    <property type="match status" value="1"/>
</dbReference>
<dbReference type="PANTHER" id="PTHR13058:SF19">
    <property type="entry name" value="LD40940P"/>
    <property type="match status" value="1"/>
</dbReference>
<evidence type="ECO:0000259" key="8">
    <source>
        <dbReference type="SMART" id="SM00479"/>
    </source>
</evidence>
<evidence type="ECO:0000256" key="6">
    <source>
        <dbReference type="ARBA" id="ARBA00022842"/>
    </source>
</evidence>
<dbReference type="CDD" id="cd06127">
    <property type="entry name" value="DEDDh"/>
    <property type="match status" value="1"/>
</dbReference>
<evidence type="ECO:0000256" key="1">
    <source>
        <dbReference type="ARBA" id="ARBA00001946"/>
    </source>
</evidence>
<evidence type="ECO:0000256" key="7">
    <source>
        <dbReference type="ARBA" id="ARBA00025769"/>
    </source>
</evidence>
<reference evidence="9" key="2">
    <citation type="submission" date="2023-02" db="EMBL/GenBank/DDBJ databases">
        <authorList>
            <person name="Swenson N.G."/>
            <person name="Wegrzyn J.L."/>
            <person name="Mcevoy S.L."/>
        </authorList>
    </citation>
    <scope>NUCLEOTIDE SEQUENCE</scope>
    <source>
        <strain evidence="9">91603</strain>
        <tissue evidence="9">Leaf</tissue>
    </source>
</reference>
<dbReference type="FunFam" id="3.30.420.10:FF:000081">
    <property type="entry name" value="Exonuclease DPD1 chloroplastic/mitochondrial"/>
    <property type="match status" value="1"/>
</dbReference>
<evidence type="ECO:0000256" key="3">
    <source>
        <dbReference type="ARBA" id="ARBA00022723"/>
    </source>
</evidence>
<dbReference type="InterPro" id="IPR012337">
    <property type="entry name" value="RNaseH-like_sf"/>
</dbReference>
<dbReference type="GO" id="GO:0006308">
    <property type="term" value="P:DNA catabolic process"/>
    <property type="evidence" value="ECO:0007669"/>
    <property type="project" value="TreeGrafter"/>
</dbReference>
<evidence type="ECO:0000256" key="4">
    <source>
        <dbReference type="ARBA" id="ARBA00022801"/>
    </source>
</evidence>
<keyword evidence="5" id="KW-0269">Exonuclease</keyword>
<dbReference type="SUPFAM" id="SSF53098">
    <property type="entry name" value="Ribonuclease H-like"/>
    <property type="match status" value="1"/>
</dbReference>
<dbReference type="GO" id="GO:0003676">
    <property type="term" value="F:nucleic acid binding"/>
    <property type="evidence" value="ECO:0007669"/>
    <property type="project" value="InterPro"/>
</dbReference>
<dbReference type="Proteomes" id="UP001064489">
    <property type="component" value="Chromosome 3"/>
</dbReference>
<evidence type="ECO:0000256" key="5">
    <source>
        <dbReference type="ARBA" id="ARBA00022839"/>
    </source>
</evidence>
<protein>
    <recommendedName>
        <fullName evidence="8">Exonuclease domain-containing protein</fullName>
    </recommendedName>
</protein>
<sequence>MRAVSMCSSILQIQRYGIRSLANFYNESFHKLGASYDNRSNYRLLCSKTNGVEGGYSKRWTRRSISTSTGQNKTTQSSKSILVDSFSKEQVILREKVISEEHPSDQCCDIHEWIAQNKDLADLLTVIVFDIETTGFARKFDRIIEIALQDLSGGENSTFSTLVNPERFVPNTFIHGISTNMVCRPGVPRMVDLIPILLQYVKSRQKPGGYVMLVAHNARTFDVPFLIEEFTRHSCEVPPSWLFVDTLPLAQEMMKSGGSQVPPGGKLEVLREHFGIPLVGQAHRAMSDVNTLSLIFQRLTFDLKLPLSGLVERSFTALSLIDAKKNPTTKKTTKKKKSS</sequence>
<gene>
    <name evidence="9" type="ORF">LWI28_002792</name>
</gene>
<evidence type="ECO:0000313" key="9">
    <source>
        <dbReference type="EMBL" id="KAI9184949.1"/>
    </source>
</evidence>
<dbReference type="GO" id="GO:0005737">
    <property type="term" value="C:cytoplasm"/>
    <property type="evidence" value="ECO:0007669"/>
    <property type="project" value="TreeGrafter"/>
</dbReference>
<name>A0AAD5J2K3_ACENE</name>
<evidence type="ECO:0000313" key="10">
    <source>
        <dbReference type="Proteomes" id="UP001064489"/>
    </source>
</evidence>
<keyword evidence="3" id="KW-0479">Metal-binding</keyword>
<dbReference type="InterPro" id="IPR036397">
    <property type="entry name" value="RNaseH_sf"/>
</dbReference>
<keyword evidence="6" id="KW-0460">Magnesium</keyword>
<dbReference type="SMART" id="SM00479">
    <property type="entry name" value="EXOIII"/>
    <property type="match status" value="1"/>
</dbReference>
<dbReference type="GO" id="GO:0008296">
    <property type="term" value="F:3'-5'-DNA exonuclease activity"/>
    <property type="evidence" value="ECO:0007669"/>
    <property type="project" value="TreeGrafter"/>
</dbReference>
<comment type="caution">
    <text evidence="9">The sequence shown here is derived from an EMBL/GenBank/DDBJ whole genome shotgun (WGS) entry which is preliminary data.</text>
</comment>
<dbReference type="GO" id="GO:0046872">
    <property type="term" value="F:metal ion binding"/>
    <property type="evidence" value="ECO:0007669"/>
    <property type="project" value="UniProtKB-KW"/>
</dbReference>
<comment type="cofactor">
    <cofactor evidence="1">
        <name>Mg(2+)</name>
        <dbReference type="ChEBI" id="CHEBI:18420"/>
    </cofactor>
</comment>
<keyword evidence="4" id="KW-0378">Hydrolase</keyword>
<dbReference type="Pfam" id="PF00929">
    <property type="entry name" value="RNase_T"/>
    <property type="match status" value="1"/>
</dbReference>
<dbReference type="PANTHER" id="PTHR13058">
    <property type="entry name" value="THREE PRIME REPAIR EXONUCLEASE 1, 2"/>
    <property type="match status" value="1"/>
</dbReference>
<dbReference type="InterPro" id="IPR013520">
    <property type="entry name" value="Ribonucl_H"/>
</dbReference>
<comment type="similarity">
    <text evidence="7">Belongs to the exonuclease superfamily. TREX family.</text>
</comment>
<feature type="domain" description="Exonuclease" evidence="8">
    <location>
        <begin position="125"/>
        <end position="305"/>
    </location>
</feature>
<dbReference type="EMBL" id="JAJSOW010000100">
    <property type="protein sequence ID" value="KAI9184949.1"/>
    <property type="molecule type" value="Genomic_DNA"/>
</dbReference>
<keyword evidence="2" id="KW-0540">Nuclease</keyword>
<keyword evidence="10" id="KW-1185">Reference proteome</keyword>